<dbReference type="InterPro" id="IPR006202">
    <property type="entry name" value="Neur_chan_lig-bd"/>
</dbReference>
<dbReference type="Proteomes" id="UP001626550">
    <property type="component" value="Unassembled WGS sequence"/>
</dbReference>
<dbReference type="EMBL" id="JBJKFK010006483">
    <property type="protein sequence ID" value="KAL3307792.1"/>
    <property type="molecule type" value="Genomic_DNA"/>
</dbReference>
<accession>A0ABD2PLR4</accession>
<dbReference type="InterPro" id="IPR036734">
    <property type="entry name" value="Neur_chan_lig-bd_sf"/>
</dbReference>
<evidence type="ECO:0000313" key="2">
    <source>
        <dbReference type="EMBL" id="KAL3307792.1"/>
    </source>
</evidence>
<proteinExistence type="predicted"/>
<feature type="non-terminal residue" evidence="2">
    <location>
        <position position="69"/>
    </location>
</feature>
<evidence type="ECO:0000259" key="1">
    <source>
        <dbReference type="Pfam" id="PF02931"/>
    </source>
</evidence>
<protein>
    <recommendedName>
        <fullName evidence="1">Neurotransmitter-gated ion-channel ligand-binding domain-containing protein</fullName>
    </recommendedName>
</protein>
<name>A0ABD2PLR4_9PLAT</name>
<evidence type="ECO:0000313" key="3">
    <source>
        <dbReference type="Proteomes" id="UP001626550"/>
    </source>
</evidence>
<sequence>MEMDFSVTLFMRQYWEDPRLRFSDKYNKTLNLNSMSSRLWVPDIYFVNEKSGNTHSITMPNRLIRINPD</sequence>
<gene>
    <name evidence="2" type="ORF">Ciccas_013684</name>
</gene>
<feature type="domain" description="Neurotransmitter-gated ion-channel ligand-binding" evidence="1">
    <location>
        <begin position="2"/>
        <end position="69"/>
    </location>
</feature>
<dbReference type="Pfam" id="PF02931">
    <property type="entry name" value="Neur_chan_LBD"/>
    <property type="match status" value="1"/>
</dbReference>
<reference evidence="2 3" key="1">
    <citation type="submission" date="2024-11" db="EMBL/GenBank/DDBJ databases">
        <title>Adaptive evolution of stress response genes in parasites aligns with host niche diversity.</title>
        <authorList>
            <person name="Hahn C."/>
            <person name="Resl P."/>
        </authorList>
    </citation>
    <scope>NUCLEOTIDE SEQUENCE [LARGE SCALE GENOMIC DNA]</scope>
    <source>
        <strain evidence="2">EGGRZ-B1_66</strain>
        <tissue evidence="2">Body</tissue>
    </source>
</reference>
<organism evidence="2 3">
    <name type="scientific">Cichlidogyrus casuarinus</name>
    <dbReference type="NCBI Taxonomy" id="1844966"/>
    <lineage>
        <taxon>Eukaryota</taxon>
        <taxon>Metazoa</taxon>
        <taxon>Spiralia</taxon>
        <taxon>Lophotrochozoa</taxon>
        <taxon>Platyhelminthes</taxon>
        <taxon>Monogenea</taxon>
        <taxon>Monopisthocotylea</taxon>
        <taxon>Dactylogyridea</taxon>
        <taxon>Ancyrocephalidae</taxon>
        <taxon>Cichlidogyrus</taxon>
    </lineage>
</organism>
<keyword evidence="3" id="KW-1185">Reference proteome</keyword>
<dbReference type="SUPFAM" id="SSF63712">
    <property type="entry name" value="Nicotinic receptor ligand binding domain-like"/>
    <property type="match status" value="1"/>
</dbReference>
<dbReference type="AlphaFoldDB" id="A0ABD2PLR4"/>
<comment type="caution">
    <text evidence="2">The sequence shown here is derived from an EMBL/GenBank/DDBJ whole genome shotgun (WGS) entry which is preliminary data.</text>
</comment>
<dbReference type="Gene3D" id="2.70.170.10">
    <property type="entry name" value="Neurotransmitter-gated ion-channel ligand-binding domain"/>
    <property type="match status" value="1"/>
</dbReference>